<evidence type="ECO:0000256" key="3">
    <source>
        <dbReference type="ARBA" id="ARBA00023004"/>
    </source>
</evidence>
<dbReference type="PRINTS" id="PR00162">
    <property type="entry name" value="RIESKE"/>
</dbReference>
<dbReference type="SUPFAM" id="SSF50022">
    <property type="entry name" value="ISP domain"/>
    <property type="match status" value="1"/>
</dbReference>
<dbReference type="GO" id="GO:0004497">
    <property type="term" value="F:monooxygenase activity"/>
    <property type="evidence" value="ECO:0007669"/>
    <property type="project" value="UniProtKB-ARBA"/>
</dbReference>
<dbReference type="GO" id="GO:0051537">
    <property type="term" value="F:2 iron, 2 sulfur cluster binding"/>
    <property type="evidence" value="ECO:0007669"/>
    <property type="project" value="UniProtKB-KW"/>
</dbReference>
<accession>A0A2W4W6H1</accession>
<dbReference type="Proteomes" id="UP000249081">
    <property type="component" value="Unassembled WGS sequence"/>
</dbReference>
<dbReference type="AlphaFoldDB" id="A0A2W4W6H1"/>
<dbReference type="EMBL" id="QBMN01000081">
    <property type="protein sequence ID" value="PZO39980.1"/>
    <property type="molecule type" value="Genomic_DNA"/>
</dbReference>
<feature type="chain" id="PRO_5016046659" evidence="7">
    <location>
        <begin position="25"/>
        <end position="141"/>
    </location>
</feature>
<dbReference type="InterPro" id="IPR014349">
    <property type="entry name" value="Rieske_Fe-S_prot"/>
</dbReference>
<evidence type="ECO:0000256" key="7">
    <source>
        <dbReference type="SAM" id="SignalP"/>
    </source>
</evidence>
<dbReference type="GO" id="GO:0016705">
    <property type="term" value="F:oxidoreductase activity, acting on paired donors, with incorporation or reduction of molecular oxygen"/>
    <property type="evidence" value="ECO:0007669"/>
    <property type="project" value="UniProtKB-ARBA"/>
</dbReference>
<feature type="domain" description="Rieske" evidence="8">
    <location>
        <begin position="53"/>
        <end position="139"/>
    </location>
</feature>
<dbReference type="PANTHER" id="PTHR10134">
    <property type="entry name" value="CYTOCHROME B-C1 COMPLEX SUBUNIT RIESKE, MITOCHONDRIAL"/>
    <property type="match status" value="1"/>
</dbReference>
<evidence type="ECO:0000313" key="9">
    <source>
        <dbReference type="EMBL" id="PZO39980.1"/>
    </source>
</evidence>
<keyword evidence="2" id="KW-0479">Metal-binding</keyword>
<keyword evidence="3" id="KW-0408">Iron</keyword>
<gene>
    <name evidence="9" type="ORF">DCF17_12635</name>
</gene>
<evidence type="ECO:0000313" key="10">
    <source>
        <dbReference type="Proteomes" id="UP000249081"/>
    </source>
</evidence>
<reference evidence="10" key="1">
    <citation type="submission" date="2018-04" db="EMBL/GenBank/DDBJ databases">
        <authorList>
            <person name="Cornet L."/>
        </authorList>
    </citation>
    <scope>NUCLEOTIDE SEQUENCE [LARGE SCALE GENOMIC DNA]</scope>
</reference>
<comment type="cofactor">
    <cofactor evidence="6">
        <name>[2Fe-2S] cluster</name>
        <dbReference type="ChEBI" id="CHEBI:190135"/>
    </cofactor>
</comment>
<keyword evidence="7" id="KW-0732">Signal</keyword>
<keyword evidence="1" id="KW-0001">2Fe-2S</keyword>
<dbReference type="InterPro" id="IPR036922">
    <property type="entry name" value="Rieske_2Fe-2S_sf"/>
</dbReference>
<name>A0A2W4W6H1_9CYAN</name>
<dbReference type="GO" id="GO:0046872">
    <property type="term" value="F:metal ion binding"/>
    <property type="evidence" value="ECO:0007669"/>
    <property type="project" value="UniProtKB-KW"/>
</dbReference>
<dbReference type="Gene3D" id="2.102.10.10">
    <property type="entry name" value="Rieske [2Fe-2S] iron-sulphur domain"/>
    <property type="match status" value="1"/>
</dbReference>
<feature type="signal peptide" evidence="7">
    <location>
        <begin position="1"/>
        <end position="24"/>
    </location>
</feature>
<reference evidence="9 10" key="2">
    <citation type="submission" date="2018-06" db="EMBL/GenBank/DDBJ databases">
        <title>Metagenomic assembly of (sub)arctic Cyanobacteria and their associated microbiome from non-axenic cultures.</title>
        <authorList>
            <person name="Baurain D."/>
        </authorList>
    </citation>
    <scope>NUCLEOTIDE SEQUENCE [LARGE SCALE GENOMIC DNA]</scope>
    <source>
        <strain evidence="9">ULC041bin1</strain>
    </source>
</reference>
<evidence type="ECO:0000256" key="4">
    <source>
        <dbReference type="ARBA" id="ARBA00023014"/>
    </source>
</evidence>
<organism evidence="9 10">
    <name type="scientific">Shackletoniella antarctica</name>
    <dbReference type="NCBI Taxonomy" id="268115"/>
    <lineage>
        <taxon>Bacteria</taxon>
        <taxon>Bacillati</taxon>
        <taxon>Cyanobacteriota</taxon>
        <taxon>Cyanophyceae</taxon>
        <taxon>Oculatellales</taxon>
        <taxon>Oculatellaceae</taxon>
        <taxon>Shackletoniella</taxon>
    </lineage>
</organism>
<dbReference type="PROSITE" id="PS51257">
    <property type="entry name" value="PROKAR_LIPOPROTEIN"/>
    <property type="match status" value="1"/>
</dbReference>
<dbReference type="InterPro" id="IPR017941">
    <property type="entry name" value="Rieske_2Fe-2S"/>
</dbReference>
<dbReference type="InterPro" id="IPR005805">
    <property type="entry name" value="Rieske_Fe-S_prot_C"/>
</dbReference>
<dbReference type="PROSITE" id="PS51296">
    <property type="entry name" value="RIESKE"/>
    <property type="match status" value="1"/>
</dbReference>
<dbReference type="Pfam" id="PF00355">
    <property type="entry name" value="Rieske"/>
    <property type="match status" value="1"/>
</dbReference>
<sequence length="141" mass="14502">MKRREFTNLLGLGLLVSSLPVAIAACQSDPSSSTSSADGEFVAIGTVAALDTEGVLANSDLQGNNLAVIRNPNAPESVIAVSAVCTHSGCTVPWNAEQGVFACPCHGGRFNPDGTVADGPPPRPLTTFEAKIDGDQVLVRI</sequence>
<comment type="caution">
    <text evidence="9">The sequence shown here is derived from an EMBL/GenBank/DDBJ whole genome shotgun (WGS) entry which is preliminary data.</text>
</comment>
<evidence type="ECO:0000256" key="2">
    <source>
        <dbReference type="ARBA" id="ARBA00022723"/>
    </source>
</evidence>
<keyword evidence="5" id="KW-1015">Disulfide bond</keyword>
<evidence type="ECO:0000256" key="6">
    <source>
        <dbReference type="ARBA" id="ARBA00034078"/>
    </source>
</evidence>
<protein>
    <submittedName>
        <fullName evidence="9">Cytochrome B6</fullName>
    </submittedName>
</protein>
<evidence type="ECO:0000259" key="8">
    <source>
        <dbReference type="PROSITE" id="PS51296"/>
    </source>
</evidence>
<evidence type="ECO:0000256" key="5">
    <source>
        <dbReference type="ARBA" id="ARBA00023157"/>
    </source>
</evidence>
<dbReference type="GO" id="GO:0016020">
    <property type="term" value="C:membrane"/>
    <property type="evidence" value="ECO:0007669"/>
    <property type="project" value="InterPro"/>
</dbReference>
<keyword evidence="4" id="KW-0411">Iron-sulfur</keyword>
<proteinExistence type="predicted"/>
<evidence type="ECO:0000256" key="1">
    <source>
        <dbReference type="ARBA" id="ARBA00022714"/>
    </source>
</evidence>